<feature type="compositionally biased region" description="Low complexity" evidence="15">
    <location>
        <begin position="1025"/>
        <end position="1036"/>
    </location>
</feature>
<evidence type="ECO:0000256" key="14">
    <source>
        <dbReference type="ARBA" id="ARBA00048679"/>
    </source>
</evidence>
<reference evidence="19" key="2">
    <citation type="submission" date="2025-09" db="UniProtKB">
        <authorList>
            <consortium name="Ensembl"/>
        </authorList>
    </citation>
    <scope>IDENTIFICATION</scope>
</reference>
<keyword evidence="10" id="KW-0418">Kinase</keyword>
<dbReference type="GO" id="GO:0004674">
    <property type="term" value="F:protein serine/threonine kinase activity"/>
    <property type="evidence" value="ECO:0007669"/>
    <property type="project" value="UniProtKB-KW"/>
</dbReference>
<evidence type="ECO:0000256" key="15">
    <source>
        <dbReference type="SAM" id="MobiDB-lite"/>
    </source>
</evidence>
<dbReference type="FunFam" id="2.30.42.10:FF:000008">
    <property type="entry name" value="microtubule-associated serine/threonine-protein kinase 4 isoform X2"/>
    <property type="match status" value="1"/>
</dbReference>
<evidence type="ECO:0000256" key="4">
    <source>
        <dbReference type="ARBA" id="ARBA00012513"/>
    </source>
</evidence>
<dbReference type="PANTHER" id="PTHR24356:SF140">
    <property type="entry name" value="MICROTUBULE-ASSOCIATED SERINE_THREONINE-PROTEIN KINASE 3"/>
    <property type="match status" value="1"/>
</dbReference>
<keyword evidence="8" id="KW-0808">Transferase</keyword>
<evidence type="ECO:0000256" key="9">
    <source>
        <dbReference type="ARBA" id="ARBA00022741"/>
    </source>
</evidence>
<evidence type="ECO:0000256" key="1">
    <source>
        <dbReference type="ARBA" id="ARBA00001946"/>
    </source>
</evidence>
<dbReference type="SUPFAM" id="SSF50156">
    <property type="entry name" value="PDZ domain-like"/>
    <property type="match status" value="1"/>
</dbReference>
<feature type="domain" description="PDZ" evidence="17">
    <location>
        <begin position="773"/>
        <end position="861"/>
    </location>
</feature>
<dbReference type="GO" id="GO:0005737">
    <property type="term" value="C:cytoplasm"/>
    <property type="evidence" value="ECO:0007669"/>
    <property type="project" value="UniProtKB-SubCell"/>
</dbReference>
<name>A0A3Q3CQ97_HAPBU</name>
<dbReference type="SUPFAM" id="SSF56112">
    <property type="entry name" value="Protein kinase-like (PK-like)"/>
    <property type="match status" value="1"/>
</dbReference>
<comment type="subcellular location">
    <subcellularLocation>
        <location evidence="2">Cytoplasm</location>
    </subcellularLocation>
</comment>
<feature type="region of interest" description="Disordered" evidence="15">
    <location>
        <begin position="1148"/>
        <end position="1179"/>
    </location>
</feature>
<keyword evidence="12" id="KW-0460">Magnesium</keyword>
<dbReference type="InterPro" id="IPR050236">
    <property type="entry name" value="Ser_Thr_kinase_AGC"/>
</dbReference>
<dbReference type="Gene3D" id="3.30.200.20">
    <property type="entry name" value="Phosphorylase Kinase, domain 1"/>
    <property type="match status" value="1"/>
</dbReference>
<keyword evidence="20" id="KW-1185">Reference proteome</keyword>
<feature type="region of interest" description="Disordered" evidence="15">
    <location>
        <begin position="1025"/>
        <end position="1067"/>
    </location>
</feature>
<feature type="compositionally biased region" description="Low complexity" evidence="15">
    <location>
        <begin position="596"/>
        <end position="609"/>
    </location>
</feature>
<dbReference type="GO" id="GO:0005524">
    <property type="term" value="F:ATP binding"/>
    <property type="evidence" value="ECO:0007669"/>
    <property type="project" value="UniProtKB-KW"/>
</dbReference>
<feature type="compositionally biased region" description="Low complexity" evidence="15">
    <location>
        <begin position="651"/>
        <end position="666"/>
    </location>
</feature>
<feature type="region of interest" description="Disordered" evidence="15">
    <location>
        <begin position="871"/>
        <end position="950"/>
    </location>
</feature>
<dbReference type="Gene3D" id="1.10.510.10">
    <property type="entry name" value="Transferase(Phosphotransferase) domain 1"/>
    <property type="match status" value="1"/>
</dbReference>
<evidence type="ECO:0000259" key="16">
    <source>
        <dbReference type="PROSITE" id="PS50011"/>
    </source>
</evidence>
<dbReference type="PROSITE" id="PS50011">
    <property type="entry name" value="PROTEIN_KINASE_DOM"/>
    <property type="match status" value="1"/>
</dbReference>
<evidence type="ECO:0000256" key="2">
    <source>
        <dbReference type="ARBA" id="ARBA00004496"/>
    </source>
</evidence>
<evidence type="ECO:0000256" key="8">
    <source>
        <dbReference type="ARBA" id="ARBA00022679"/>
    </source>
</evidence>
<evidence type="ECO:0000256" key="13">
    <source>
        <dbReference type="ARBA" id="ARBA00047899"/>
    </source>
</evidence>
<accession>A0A3Q3CQ97</accession>
<dbReference type="InterPro" id="IPR036034">
    <property type="entry name" value="PDZ_sf"/>
</dbReference>
<comment type="catalytic activity">
    <reaction evidence="14">
        <text>L-seryl-[protein] + ATP = O-phospho-L-seryl-[protein] + ADP + H(+)</text>
        <dbReference type="Rhea" id="RHEA:17989"/>
        <dbReference type="Rhea" id="RHEA-COMP:9863"/>
        <dbReference type="Rhea" id="RHEA-COMP:11604"/>
        <dbReference type="ChEBI" id="CHEBI:15378"/>
        <dbReference type="ChEBI" id="CHEBI:29999"/>
        <dbReference type="ChEBI" id="CHEBI:30616"/>
        <dbReference type="ChEBI" id="CHEBI:83421"/>
        <dbReference type="ChEBI" id="CHEBI:456216"/>
        <dbReference type="EC" id="2.7.11.1"/>
    </reaction>
</comment>
<proteinExistence type="inferred from homology"/>
<dbReference type="Proteomes" id="UP000264840">
    <property type="component" value="Unplaced"/>
</dbReference>
<dbReference type="PROSITE" id="PS51285">
    <property type="entry name" value="AGC_KINASE_CTER"/>
    <property type="match status" value="1"/>
</dbReference>
<dbReference type="Ensembl" id="ENSHBUT00000031511.1">
    <property type="protein sequence ID" value="ENSHBUP00000027997.1"/>
    <property type="gene ID" value="ENSHBUG00000014224.1"/>
</dbReference>
<dbReference type="AlphaFoldDB" id="A0A3Q3CQ97"/>
<feature type="compositionally biased region" description="Basic and acidic residues" evidence="15">
    <location>
        <begin position="610"/>
        <end position="623"/>
    </location>
</feature>
<dbReference type="Gene3D" id="1.20.1480.20">
    <property type="entry name" value="MAST3 pre-PK domain-like"/>
    <property type="match status" value="1"/>
</dbReference>
<protein>
    <recommendedName>
        <fullName evidence="4">non-specific serine/threonine protein kinase</fullName>
        <ecNumber evidence="4">2.7.11.1</ecNumber>
    </recommendedName>
</protein>
<dbReference type="GO" id="GO:0035556">
    <property type="term" value="P:intracellular signal transduction"/>
    <property type="evidence" value="ECO:0007669"/>
    <property type="project" value="TreeGrafter"/>
</dbReference>
<dbReference type="InterPro" id="IPR000961">
    <property type="entry name" value="AGC-kinase_C"/>
</dbReference>
<keyword evidence="5" id="KW-0963">Cytoplasm</keyword>
<feature type="domain" description="Protein kinase" evidence="16">
    <location>
        <begin position="190"/>
        <end position="522"/>
    </location>
</feature>
<evidence type="ECO:0000259" key="17">
    <source>
        <dbReference type="PROSITE" id="PS50106"/>
    </source>
</evidence>
<dbReference type="InterPro" id="IPR041489">
    <property type="entry name" value="PDZ_6"/>
</dbReference>
<dbReference type="InterPro" id="IPR015022">
    <property type="entry name" value="MAST_pre-PK_dom"/>
</dbReference>
<dbReference type="Pfam" id="PF00069">
    <property type="entry name" value="Pkinase"/>
    <property type="match status" value="1"/>
</dbReference>
<feature type="compositionally biased region" description="Basic and acidic residues" evidence="15">
    <location>
        <begin position="631"/>
        <end position="647"/>
    </location>
</feature>
<keyword evidence="11" id="KW-0067">ATP-binding</keyword>
<comment type="cofactor">
    <cofactor evidence="1">
        <name>Mg(2+)</name>
        <dbReference type="ChEBI" id="CHEBI:18420"/>
    </cofactor>
</comment>
<dbReference type="SMART" id="SM00228">
    <property type="entry name" value="PDZ"/>
    <property type="match status" value="1"/>
</dbReference>
<evidence type="ECO:0000256" key="12">
    <source>
        <dbReference type="ARBA" id="ARBA00022842"/>
    </source>
</evidence>
<feature type="region of interest" description="Disordered" evidence="15">
    <location>
        <begin position="727"/>
        <end position="764"/>
    </location>
</feature>
<evidence type="ECO:0000313" key="20">
    <source>
        <dbReference type="Proteomes" id="UP000264840"/>
    </source>
</evidence>
<feature type="compositionally biased region" description="Polar residues" evidence="15">
    <location>
        <begin position="1148"/>
        <end position="1170"/>
    </location>
</feature>
<sequence>MITLFCLLFSTHSSRNNKRRSLAVGTPSPTLSRPLSPLPLATGTCVSPPLSSLLFMCACLCVCVFFSRADGRRWSVASVPSSGYCTNAPSSSVSSSSSQELLHQLPFQPTQEDLHFLFKHFPSPESVADEEGAHPMPPVRVRSRSLSPGRTCGVFDNEIVMMNHVYKERFPKATAQMEGRLLDIIAECSPDTALPLADGVLGFIQHQLVELARDCLDKSQNGLVTSRYFMELQEKLEKLLHEAYERSESEEVTIITKLVKKILIIISRPARLLECLEFDPEAFYQRLEAAEGQAKVGQGIKTDIPRYIISQLGLTRDPLEGADLKKYIYISISLLLTSDKFENPNAVTCTPPRRKPLEIRQTSLFAMKRFFAYFLCSLLITSMGHIKLTDFGLSKIGLMNMTTNLYEGHIEKDTREFIDKQVCGTPEYIAPEVILRQGYGKPVDWWAMGIILYEFLVGCVPFFGDTPEQLFGQVVNDDIIWPDGEDALPADAQDLITRLLRQNPLERLGTGGATEVKMHNFFLGLDWNGLLRQKAEFIPQLESEDDTSYFDTRSERYCHLGSDDDETNDDESSLELRQFSSVAHRFSKVYSSTEHLSTSTPSNLSLSSSDRSHSEEKEDRWEGRGVLSPGDGHKHLASADKRADGHRGSLRPRASSSSSQSERSTSPLVMNNTQSFDIITHTFNSTGTRPSFRRGASRRIAHQLETPEKPRSPSGKVPKSASVSGLSLIITPDDSGGPPTSPKSSLSLSSNPSSRDSSPSRDLSVNVSCLRPPVVIHSSGKRFGFALRAIRVYMGDSDVYTVHHMVWCVEEGSPAHEAGLRAGDLITHVNGESVQGLVHTEVVELLLKSGNKVTLQTTALENTSIKVGPARKASYKAKMARRSKKSKRKDGQDRRRSILKKLSKHTPPPPMQSSRSFSSGFHQSSSDSLSGSPTQSLSPGPSTPCRSPAPDHSGVYPLNLNSFFFFLLDSSSSPCSSSPNSPVPQARPSSLHVLGRYTKAGRCKSTSSIPPSPLACIPPPQSLSPQCSPSSLPSHPKSLHSFHGKTLSPPTIARHSVRPRSAEPPRSPLLKRVQSAEKLTEGDKATGFVCVGEHGRQEMVVMRKLALSERRDSFKKQEAVQEVNFDDLEEAALSPTLPVTQSKAFKASWINSSQSEPSSKLGSQGTTPQKTKSKDKEGR</sequence>
<reference evidence="19" key="1">
    <citation type="submission" date="2025-08" db="UniProtKB">
        <authorList>
            <consortium name="Ensembl"/>
        </authorList>
    </citation>
    <scope>IDENTIFICATION</scope>
</reference>
<keyword evidence="9" id="KW-0547">Nucleotide-binding</keyword>
<evidence type="ECO:0000256" key="5">
    <source>
        <dbReference type="ARBA" id="ARBA00022490"/>
    </source>
</evidence>
<dbReference type="Gene3D" id="2.30.42.10">
    <property type="match status" value="1"/>
</dbReference>
<dbReference type="Pfam" id="PF17820">
    <property type="entry name" value="PDZ_6"/>
    <property type="match status" value="1"/>
</dbReference>
<dbReference type="InterPro" id="IPR001478">
    <property type="entry name" value="PDZ"/>
</dbReference>
<dbReference type="EC" id="2.7.11.1" evidence="4"/>
<dbReference type="PANTHER" id="PTHR24356">
    <property type="entry name" value="SERINE/THREONINE-PROTEIN KINASE"/>
    <property type="match status" value="1"/>
</dbReference>
<feature type="region of interest" description="Disordered" evidence="15">
    <location>
        <begin position="703"/>
        <end position="722"/>
    </location>
</feature>
<dbReference type="SUPFAM" id="SSF140482">
    <property type="entry name" value="MAST3 pre-PK domain-like"/>
    <property type="match status" value="1"/>
</dbReference>
<feature type="domain" description="AGC-kinase C-terminal" evidence="18">
    <location>
        <begin position="523"/>
        <end position="594"/>
    </location>
</feature>
<dbReference type="FunFam" id="1.10.510.10:FF:000012">
    <property type="entry name" value="microtubule-associated serine/threonine-protein kinase 2 isoform X1"/>
    <property type="match status" value="1"/>
</dbReference>
<keyword evidence="6" id="KW-0723">Serine/threonine-protein kinase</keyword>
<organism evidence="19 20">
    <name type="scientific">Haplochromis burtoni</name>
    <name type="common">Burton's mouthbrooder</name>
    <name type="synonym">Chromis burtoni</name>
    <dbReference type="NCBI Taxonomy" id="8153"/>
    <lineage>
        <taxon>Eukaryota</taxon>
        <taxon>Metazoa</taxon>
        <taxon>Chordata</taxon>
        <taxon>Craniata</taxon>
        <taxon>Vertebrata</taxon>
        <taxon>Euteleostomi</taxon>
        <taxon>Actinopterygii</taxon>
        <taxon>Neopterygii</taxon>
        <taxon>Teleostei</taxon>
        <taxon>Neoteleostei</taxon>
        <taxon>Acanthomorphata</taxon>
        <taxon>Ovalentaria</taxon>
        <taxon>Cichlomorphae</taxon>
        <taxon>Cichliformes</taxon>
        <taxon>Cichlidae</taxon>
        <taxon>African cichlids</taxon>
        <taxon>Pseudocrenilabrinae</taxon>
        <taxon>Haplochromini</taxon>
        <taxon>Haplochromis</taxon>
    </lineage>
</organism>
<dbReference type="InterPro" id="IPR011009">
    <property type="entry name" value="Kinase-like_dom_sf"/>
</dbReference>
<dbReference type="SMART" id="SM00220">
    <property type="entry name" value="S_TKc"/>
    <property type="match status" value="1"/>
</dbReference>
<feature type="compositionally biased region" description="Low complexity" evidence="15">
    <location>
        <begin position="731"/>
        <end position="764"/>
    </location>
</feature>
<feature type="compositionally biased region" description="Low complexity" evidence="15">
    <location>
        <begin position="912"/>
        <end position="944"/>
    </location>
</feature>
<comment type="similarity">
    <text evidence="3">Belongs to the protein kinase superfamily. AGC Ser/Thr protein kinase family.</text>
</comment>
<comment type="catalytic activity">
    <reaction evidence="13">
        <text>L-threonyl-[protein] + ATP = O-phospho-L-threonyl-[protein] + ADP + H(+)</text>
        <dbReference type="Rhea" id="RHEA:46608"/>
        <dbReference type="Rhea" id="RHEA-COMP:11060"/>
        <dbReference type="Rhea" id="RHEA-COMP:11605"/>
        <dbReference type="ChEBI" id="CHEBI:15378"/>
        <dbReference type="ChEBI" id="CHEBI:30013"/>
        <dbReference type="ChEBI" id="CHEBI:30616"/>
        <dbReference type="ChEBI" id="CHEBI:61977"/>
        <dbReference type="ChEBI" id="CHEBI:456216"/>
        <dbReference type="EC" id="2.7.11.1"/>
    </reaction>
</comment>
<dbReference type="SMART" id="SM00133">
    <property type="entry name" value="S_TK_X"/>
    <property type="match status" value="1"/>
</dbReference>
<keyword evidence="7" id="KW-0597">Phosphoprotein</keyword>
<dbReference type="InterPro" id="IPR023142">
    <property type="entry name" value="MAST_pre-PK_dom_sf"/>
</dbReference>
<evidence type="ECO:0000256" key="10">
    <source>
        <dbReference type="ARBA" id="ARBA00022777"/>
    </source>
</evidence>
<evidence type="ECO:0000313" key="19">
    <source>
        <dbReference type="Ensembl" id="ENSHBUP00000027997.1"/>
    </source>
</evidence>
<feature type="compositionally biased region" description="Basic residues" evidence="15">
    <location>
        <begin position="873"/>
        <end position="888"/>
    </location>
</feature>
<dbReference type="GO" id="GO:0000287">
    <property type="term" value="F:magnesium ion binding"/>
    <property type="evidence" value="ECO:0007669"/>
    <property type="project" value="InterPro"/>
</dbReference>
<evidence type="ECO:0000256" key="6">
    <source>
        <dbReference type="ARBA" id="ARBA00022527"/>
    </source>
</evidence>
<evidence type="ECO:0000256" key="7">
    <source>
        <dbReference type="ARBA" id="ARBA00022553"/>
    </source>
</evidence>
<evidence type="ECO:0000259" key="18">
    <source>
        <dbReference type="PROSITE" id="PS51285"/>
    </source>
</evidence>
<evidence type="ECO:0000256" key="3">
    <source>
        <dbReference type="ARBA" id="ARBA00009903"/>
    </source>
</evidence>
<dbReference type="GeneTree" id="ENSGT00940000157166"/>
<dbReference type="PROSITE" id="PS50106">
    <property type="entry name" value="PDZ"/>
    <property type="match status" value="1"/>
</dbReference>
<feature type="region of interest" description="Disordered" evidence="15">
    <location>
        <begin position="590"/>
        <end position="669"/>
    </location>
</feature>
<dbReference type="FunFam" id="1.20.1480.20:FF:000001">
    <property type="entry name" value="microtubule-associated serine/threonine-protein kinase 4 isoform X1"/>
    <property type="match status" value="1"/>
</dbReference>
<dbReference type="Pfam" id="PF08926">
    <property type="entry name" value="DUF1908"/>
    <property type="match status" value="1"/>
</dbReference>
<evidence type="ECO:0000256" key="11">
    <source>
        <dbReference type="ARBA" id="ARBA00022840"/>
    </source>
</evidence>
<dbReference type="OMA" id="MHIFFLG"/>
<dbReference type="InterPro" id="IPR000719">
    <property type="entry name" value="Prot_kinase_dom"/>
</dbReference>